<proteinExistence type="predicted"/>
<evidence type="ECO:0000313" key="3">
    <source>
        <dbReference type="Proteomes" id="UP000886887"/>
    </source>
</evidence>
<dbReference type="InterPro" id="IPR019660">
    <property type="entry name" value="Put_sensory_transdc_reg_YbjN"/>
</dbReference>
<comment type="caution">
    <text evidence="2">The sequence shown here is derived from an EMBL/GenBank/DDBJ whole genome shotgun (WGS) entry which is preliminary data.</text>
</comment>
<name>A0A9D0ZAB8_9FIRM</name>
<reference evidence="2" key="1">
    <citation type="submission" date="2020-10" db="EMBL/GenBank/DDBJ databases">
        <authorList>
            <person name="Gilroy R."/>
        </authorList>
    </citation>
    <scope>NUCLEOTIDE SEQUENCE</scope>
    <source>
        <strain evidence="2">ChiSxjej2B14-6234</strain>
    </source>
</reference>
<evidence type="ECO:0000313" key="2">
    <source>
        <dbReference type="EMBL" id="HIQ70845.1"/>
    </source>
</evidence>
<dbReference type="AlphaFoldDB" id="A0A9D0ZAB8"/>
<accession>A0A9D0ZAB8</accession>
<feature type="signal peptide" evidence="1">
    <location>
        <begin position="1"/>
        <end position="22"/>
    </location>
</feature>
<gene>
    <name evidence="2" type="ORF">IAB73_01345</name>
</gene>
<dbReference type="Proteomes" id="UP000886887">
    <property type="component" value="Unassembled WGS sequence"/>
</dbReference>
<evidence type="ECO:0000256" key="1">
    <source>
        <dbReference type="SAM" id="SignalP"/>
    </source>
</evidence>
<feature type="chain" id="PRO_5038909194" evidence="1">
    <location>
        <begin position="23"/>
        <end position="164"/>
    </location>
</feature>
<reference evidence="2" key="2">
    <citation type="journal article" date="2021" name="PeerJ">
        <title>Extensive microbial diversity within the chicken gut microbiome revealed by metagenomics and culture.</title>
        <authorList>
            <person name="Gilroy R."/>
            <person name="Ravi A."/>
            <person name="Getino M."/>
            <person name="Pursley I."/>
            <person name="Horton D.L."/>
            <person name="Alikhan N.F."/>
            <person name="Baker D."/>
            <person name="Gharbi K."/>
            <person name="Hall N."/>
            <person name="Watson M."/>
            <person name="Adriaenssens E.M."/>
            <person name="Foster-Nyarko E."/>
            <person name="Jarju S."/>
            <person name="Secka A."/>
            <person name="Antonio M."/>
            <person name="Oren A."/>
            <person name="Chaudhuri R.R."/>
            <person name="La Ragione R."/>
            <person name="Hildebrand F."/>
            <person name="Pallen M.J."/>
        </authorList>
    </citation>
    <scope>NUCLEOTIDE SEQUENCE</scope>
    <source>
        <strain evidence="2">ChiSxjej2B14-6234</strain>
    </source>
</reference>
<dbReference type="EMBL" id="DVFJ01000005">
    <property type="protein sequence ID" value="HIQ70845.1"/>
    <property type="molecule type" value="Genomic_DNA"/>
</dbReference>
<organism evidence="2 3">
    <name type="scientific">Candidatus Onthenecus intestinigallinarum</name>
    <dbReference type="NCBI Taxonomy" id="2840875"/>
    <lineage>
        <taxon>Bacteria</taxon>
        <taxon>Bacillati</taxon>
        <taxon>Bacillota</taxon>
        <taxon>Clostridia</taxon>
        <taxon>Eubacteriales</taxon>
        <taxon>Candidatus Onthenecus</taxon>
    </lineage>
</organism>
<dbReference type="Pfam" id="PF10722">
    <property type="entry name" value="YbjN"/>
    <property type="match status" value="1"/>
</dbReference>
<protein>
    <submittedName>
        <fullName evidence="2">YbjN domain-containing protein</fullName>
    </submittedName>
</protein>
<keyword evidence="1" id="KW-0732">Signal</keyword>
<sequence>MKRMLCVCALVLALCLAVPAMAEDYTYETTALFVEALDAEDMVYTYEGMDSNDYERLEMPYGADNLDVDVKLFFHENEERCGLRVWDVIEYDEAMKPVILNLVNELNGEYILAKWTADDDNTVTVAMDVILRPDDSMADILLEAVARMVEIVDAGYPTLEPYAK</sequence>